<keyword evidence="5 12" id="KW-0813">Transport</keyword>
<evidence type="ECO:0000313" key="14">
    <source>
        <dbReference type="Proteomes" id="UP000698242"/>
    </source>
</evidence>
<keyword evidence="7 12" id="KW-0997">Cell inner membrane</keyword>
<dbReference type="NCBIfam" id="TIGR03141">
    <property type="entry name" value="cytochro_ccmD"/>
    <property type="match status" value="1"/>
</dbReference>
<evidence type="ECO:0000256" key="6">
    <source>
        <dbReference type="ARBA" id="ARBA00022475"/>
    </source>
</evidence>
<keyword evidence="6 12" id="KW-1003">Cell membrane</keyword>
<protein>
    <recommendedName>
        <fullName evidence="4 12">Heme exporter protein D</fullName>
    </recommendedName>
</protein>
<dbReference type="OrthoDB" id="7874534at2"/>
<evidence type="ECO:0000256" key="1">
    <source>
        <dbReference type="ARBA" id="ARBA00002442"/>
    </source>
</evidence>
<comment type="function">
    <text evidence="1 12">Required for the export of heme to the periplasm for the biogenesis of c-type cytochromes.</text>
</comment>
<evidence type="ECO:0000256" key="3">
    <source>
        <dbReference type="ARBA" id="ARBA00008741"/>
    </source>
</evidence>
<sequence>MPDLGKYAFEVTAAYAGSFALLGAIVFASWSRSRKARRDLAAAEGRRRNG</sequence>
<evidence type="ECO:0000313" key="13">
    <source>
        <dbReference type="EMBL" id="KAF0674813.1"/>
    </source>
</evidence>
<reference evidence="13" key="1">
    <citation type="submission" date="2013-03" db="EMBL/GenBank/DDBJ databases">
        <title>Genome Sequence of the Profundibacterium mesophilum strain KAUST100406-0324T from Red Sea, a novel genus in the family Rhodobacteraceae.</title>
        <authorList>
            <person name="Essack M."/>
            <person name="Alam I."/>
            <person name="Lafi F."/>
            <person name="Alawi W."/>
            <person name="Kamanu F."/>
            <person name="Al-Suwailem A."/>
            <person name="Lee O.O."/>
            <person name="Xu Y."/>
            <person name="Bajic V."/>
            <person name="Qian P.-Y."/>
            <person name="Archer J."/>
        </authorList>
    </citation>
    <scope>NUCLEOTIDE SEQUENCE</scope>
    <source>
        <strain evidence="13">KAUST100406-0324</strain>
    </source>
</reference>
<evidence type="ECO:0000256" key="11">
    <source>
        <dbReference type="ARBA" id="ARBA00023136"/>
    </source>
</evidence>
<proteinExistence type="inferred from homology"/>
<dbReference type="InterPro" id="IPR007078">
    <property type="entry name" value="Haem_export_protD_CcmD"/>
</dbReference>
<dbReference type="RefSeq" id="WP_159966399.1">
    <property type="nucleotide sequence ID" value="NZ_APKE01000035.1"/>
</dbReference>
<evidence type="ECO:0000256" key="7">
    <source>
        <dbReference type="ARBA" id="ARBA00022519"/>
    </source>
</evidence>
<comment type="caution">
    <text evidence="13">The sequence shown here is derived from an EMBL/GenBank/DDBJ whole genome shotgun (WGS) entry which is preliminary data.</text>
</comment>
<name>A0A921NWG4_9RHOB</name>
<dbReference type="Pfam" id="PF04995">
    <property type="entry name" value="CcmD"/>
    <property type="match status" value="1"/>
</dbReference>
<keyword evidence="8 12" id="KW-0812">Transmembrane</keyword>
<comment type="similarity">
    <text evidence="3 12">Belongs to the CcmD/CycX/HelD family.</text>
</comment>
<evidence type="ECO:0000256" key="10">
    <source>
        <dbReference type="ARBA" id="ARBA00022989"/>
    </source>
</evidence>
<dbReference type="GO" id="GO:0017004">
    <property type="term" value="P:cytochrome complex assembly"/>
    <property type="evidence" value="ECO:0007669"/>
    <property type="project" value="UniProtKB-KW"/>
</dbReference>
<evidence type="ECO:0000256" key="9">
    <source>
        <dbReference type="ARBA" id="ARBA00022748"/>
    </source>
</evidence>
<keyword evidence="9 12" id="KW-0201">Cytochrome c-type biogenesis</keyword>
<keyword evidence="10 12" id="KW-1133">Transmembrane helix</keyword>
<organism evidence="13 14">
    <name type="scientific">Profundibacterium mesophilum KAUST100406-0324</name>
    <dbReference type="NCBI Taxonomy" id="1037889"/>
    <lineage>
        <taxon>Bacteria</taxon>
        <taxon>Pseudomonadati</taxon>
        <taxon>Pseudomonadota</taxon>
        <taxon>Alphaproteobacteria</taxon>
        <taxon>Rhodobacterales</taxon>
        <taxon>Roseobacteraceae</taxon>
        <taxon>Profundibacterium</taxon>
    </lineage>
</organism>
<evidence type="ECO:0000256" key="2">
    <source>
        <dbReference type="ARBA" id="ARBA00004377"/>
    </source>
</evidence>
<evidence type="ECO:0000256" key="12">
    <source>
        <dbReference type="RuleBase" id="RU363101"/>
    </source>
</evidence>
<gene>
    <name evidence="13" type="primary">ccmD</name>
    <name evidence="13" type="ORF">PMES_02889</name>
</gene>
<keyword evidence="14" id="KW-1185">Reference proteome</keyword>
<comment type="subcellular location">
    <subcellularLocation>
        <location evidence="2 12">Cell inner membrane</location>
        <topology evidence="2 12">Single-pass membrane protein</topology>
    </subcellularLocation>
</comment>
<dbReference type="AlphaFoldDB" id="A0A921NWG4"/>
<evidence type="ECO:0000256" key="8">
    <source>
        <dbReference type="ARBA" id="ARBA00022692"/>
    </source>
</evidence>
<dbReference type="GO" id="GO:0015886">
    <property type="term" value="P:heme transport"/>
    <property type="evidence" value="ECO:0007669"/>
    <property type="project" value="InterPro"/>
</dbReference>
<dbReference type="GO" id="GO:0005886">
    <property type="term" value="C:plasma membrane"/>
    <property type="evidence" value="ECO:0007669"/>
    <property type="project" value="UniProtKB-SubCell"/>
</dbReference>
<evidence type="ECO:0000256" key="4">
    <source>
        <dbReference type="ARBA" id="ARBA00016461"/>
    </source>
</evidence>
<feature type="transmembrane region" description="Helical" evidence="12">
    <location>
        <begin position="12"/>
        <end position="30"/>
    </location>
</feature>
<dbReference type="EMBL" id="APKE01000035">
    <property type="protein sequence ID" value="KAF0674813.1"/>
    <property type="molecule type" value="Genomic_DNA"/>
</dbReference>
<evidence type="ECO:0000256" key="5">
    <source>
        <dbReference type="ARBA" id="ARBA00022448"/>
    </source>
</evidence>
<keyword evidence="11 12" id="KW-0472">Membrane</keyword>
<dbReference type="Proteomes" id="UP000698242">
    <property type="component" value="Unassembled WGS sequence"/>
</dbReference>
<accession>A0A921NWG4</accession>